<dbReference type="EMBL" id="MU006739">
    <property type="protein sequence ID" value="KAF2623147.1"/>
    <property type="molecule type" value="Genomic_DNA"/>
</dbReference>
<protein>
    <submittedName>
        <fullName evidence="1">Uncharacterized protein</fullName>
    </submittedName>
</protein>
<keyword evidence="2" id="KW-1185">Reference proteome</keyword>
<evidence type="ECO:0000313" key="2">
    <source>
        <dbReference type="Proteomes" id="UP000799754"/>
    </source>
</evidence>
<accession>A0ACB6RN48</accession>
<reference evidence="1" key="1">
    <citation type="journal article" date="2020" name="Stud. Mycol.">
        <title>101 Dothideomycetes genomes: a test case for predicting lifestyles and emergence of pathogens.</title>
        <authorList>
            <person name="Haridas S."/>
            <person name="Albert R."/>
            <person name="Binder M."/>
            <person name="Bloem J."/>
            <person name="Labutti K."/>
            <person name="Salamov A."/>
            <person name="Andreopoulos B."/>
            <person name="Baker S."/>
            <person name="Barry K."/>
            <person name="Bills G."/>
            <person name="Bluhm B."/>
            <person name="Cannon C."/>
            <person name="Castanera R."/>
            <person name="Culley D."/>
            <person name="Daum C."/>
            <person name="Ezra D."/>
            <person name="Gonzalez J."/>
            <person name="Henrissat B."/>
            <person name="Kuo A."/>
            <person name="Liang C."/>
            <person name="Lipzen A."/>
            <person name="Lutzoni F."/>
            <person name="Magnuson J."/>
            <person name="Mondo S."/>
            <person name="Nolan M."/>
            <person name="Ohm R."/>
            <person name="Pangilinan J."/>
            <person name="Park H.-J."/>
            <person name="Ramirez L."/>
            <person name="Alfaro M."/>
            <person name="Sun H."/>
            <person name="Tritt A."/>
            <person name="Yoshinaga Y."/>
            <person name="Zwiers L.-H."/>
            <person name="Turgeon B."/>
            <person name="Goodwin S."/>
            <person name="Spatafora J."/>
            <person name="Crous P."/>
            <person name="Grigoriev I."/>
        </authorList>
    </citation>
    <scope>NUCLEOTIDE SEQUENCE</scope>
    <source>
        <strain evidence="1">CBS 525.71</strain>
    </source>
</reference>
<proteinExistence type="predicted"/>
<evidence type="ECO:0000313" key="1">
    <source>
        <dbReference type="EMBL" id="KAF2623147.1"/>
    </source>
</evidence>
<organism evidence="1 2">
    <name type="scientific">Macroventuria anomochaeta</name>
    <dbReference type="NCBI Taxonomy" id="301207"/>
    <lineage>
        <taxon>Eukaryota</taxon>
        <taxon>Fungi</taxon>
        <taxon>Dikarya</taxon>
        <taxon>Ascomycota</taxon>
        <taxon>Pezizomycotina</taxon>
        <taxon>Dothideomycetes</taxon>
        <taxon>Pleosporomycetidae</taxon>
        <taxon>Pleosporales</taxon>
        <taxon>Pleosporineae</taxon>
        <taxon>Didymellaceae</taxon>
        <taxon>Macroventuria</taxon>
    </lineage>
</organism>
<name>A0ACB6RN48_9PLEO</name>
<dbReference type="Proteomes" id="UP000799754">
    <property type="component" value="Unassembled WGS sequence"/>
</dbReference>
<gene>
    <name evidence="1" type="ORF">BU25DRAFT_425156</name>
</gene>
<sequence>MSTSNTAPANRFARLATTELPFDLLFEHILTVPPQSRPAAGRGPRRRGAQAAPLRNPPPRGGDEVPPAPSSYTENLGTRSEREAGRSRTQTTTLTQSTTMTSTSAYEDAITFAREVEDLHQSLAQAHAAHANVKKLAESNNFRVVDWAILEEGIPLDAAEVLKKLEADIKDKEAGVEAATKGLEEAMSRLDEDERRSWWLHCQRRNSSVDYLKEYAPVLKDEAAAKDDEIEDDVE</sequence>
<comment type="caution">
    <text evidence="1">The sequence shown here is derived from an EMBL/GenBank/DDBJ whole genome shotgun (WGS) entry which is preliminary data.</text>
</comment>